<dbReference type="PANTHER" id="PTHR35861">
    <property type="match status" value="1"/>
</dbReference>
<gene>
    <name evidence="4" type="ORF">GGD89_003001</name>
</gene>
<name>A0A7W6RFE6_9PROT</name>
<keyword evidence="5" id="KW-1185">Reference proteome</keyword>
<comment type="caution">
    <text evidence="4">The sequence shown here is derived from an EMBL/GenBank/DDBJ whole genome shotgun (WGS) entry which is preliminary data.</text>
</comment>
<feature type="domain" description="Tail sheath protein C-terminal" evidence="3">
    <location>
        <begin position="368"/>
        <end position="460"/>
    </location>
</feature>
<dbReference type="AlphaFoldDB" id="A0A7W6RFE6"/>
<reference evidence="4 5" key="1">
    <citation type="submission" date="2020-08" db="EMBL/GenBank/DDBJ databases">
        <title>Genome sequencing of Purple Non-Sulfur Bacteria from various extreme environments.</title>
        <authorList>
            <person name="Mayer M."/>
        </authorList>
    </citation>
    <scope>NUCLEOTIDE SEQUENCE [LARGE SCALE GENOMIC DNA]</scope>
    <source>
        <strain evidence="4 5">JA131</strain>
    </source>
</reference>
<dbReference type="InterPro" id="IPR052042">
    <property type="entry name" value="Tail_sheath_structural"/>
</dbReference>
<sequence length="486" mass="51283">MDIFLHGIETQEKDAGNPRFVATIESGIIFLVGTAPDASDDLIPVNQPQVVRGYTGLPAGLGSTGTLPDQLENILAQAGRMSQTVYFVRVAEGANETETMTNVLGSRAARTGLHALSRIRPEFGQAPRLIAAPGFTSTRPTDGVSAIAVTDGGNGYTEAPTVTLTRGAGDTTGTGATAVAVLDGGAVSAVVVTNPGAGYTEAPTVALTGDGTGATATATLGTVANPVAAELAALCTRYRAMAVVSGPNTTAEDAVQYRLDFDSDRLMILDPFVTVSKGGAPVAMPADAMVLGLQARVDYQEGFWVSPSNHVLQRVLGTARPIEHSLSDRSVESQYLNSQHVSTVVRSPTGGWKLFGNRVAKSDPLHVFWSVRRAHDVIVESIEIAHEPFLDTPFSKQVLVDIAETVNRALRRWQALGATLGGRVWLDPALNTAESMASGLLYVHYDAEAPAPIEHLVFVFNRNTGYYETMLADAAREIARLSSVAA</sequence>
<feature type="domain" description="Tail sheath protein subtilisin-like" evidence="2">
    <location>
        <begin position="224"/>
        <end position="357"/>
    </location>
</feature>
<dbReference type="RefSeq" id="WP_184046680.1">
    <property type="nucleotide sequence ID" value="NZ_JACIGK010000025.1"/>
</dbReference>
<dbReference type="EMBL" id="JACIGK010000025">
    <property type="protein sequence ID" value="MBB4267360.1"/>
    <property type="molecule type" value="Genomic_DNA"/>
</dbReference>
<dbReference type="PANTHER" id="PTHR35861:SF1">
    <property type="entry name" value="PHAGE TAIL SHEATH PROTEIN"/>
    <property type="match status" value="1"/>
</dbReference>
<proteinExistence type="inferred from homology"/>
<dbReference type="Pfam" id="PF17482">
    <property type="entry name" value="Phage_sheath_1C"/>
    <property type="match status" value="1"/>
</dbReference>
<organism evidence="4 5">
    <name type="scientific">Roseospira visakhapatnamensis</name>
    <dbReference type="NCBI Taxonomy" id="390880"/>
    <lineage>
        <taxon>Bacteria</taxon>
        <taxon>Pseudomonadati</taxon>
        <taxon>Pseudomonadota</taxon>
        <taxon>Alphaproteobacteria</taxon>
        <taxon>Rhodospirillales</taxon>
        <taxon>Rhodospirillaceae</taxon>
        <taxon>Roseospira</taxon>
    </lineage>
</organism>
<dbReference type="InterPro" id="IPR035089">
    <property type="entry name" value="Phage_sheath_subtilisin"/>
</dbReference>
<evidence type="ECO:0008006" key="6">
    <source>
        <dbReference type="Google" id="ProtNLM"/>
    </source>
</evidence>
<accession>A0A7W6RFE6</accession>
<evidence type="ECO:0000259" key="2">
    <source>
        <dbReference type="Pfam" id="PF04984"/>
    </source>
</evidence>
<evidence type="ECO:0000256" key="1">
    <source>
        <dbReference type="ARBA" id="ARBA00008005"/>
    </source>
</evidence>
<evidence type="ECO:0000313" key="5">
    <source>
        <dbReference type="Proteomes" id="UP000554286"/>
    </source>
</evidence>
<comment type="similarity">
    <text evidence="1">Belongs to the myoviridae tail sheath protein family.</text>
</comment>
<dbReference type="Pfam" id="PF04984">
    <property type="entry name" value="Phage_sheath_1"/>
    <property type="match status" value="1"/>
</dbReference>
<protein>
    <recommendedName>
        <fullName evidence="6">Tail sheath protein subtilisin-like domain-containing protein</fullName>
    </recommendedName>
</protein>
<evidence type="ECO:0000259" key="3">
    <source>
        <dbReference type="Pfam" id="PF17482"/>
    </source>
</evidence>
<dbReference type="InterPro" id="IPR020287">
    <property type="entry name" value="Tail_sheath_C"/>
</dbReference>
<evidence type="ECO:0000313" key="4">
    <source>
        <dbReference type="EMBL" id="MBB4267360.1"/>
    </source>
</evidence>
<dbReference type="Proteomes" id="UP000554286">
    <property type="component" value="Unassembled WGS sequence"/>
</dbReference>